<accession>A0A2T8IIV9</accession>
<evidence type="ECO:0000256" key="1">
    <source>
        <dbReference type="SAM" id="MobiDB-lite"/>
    </source>
</evidence>
<protein>
    <submittedName>
        <fullName evidence="2">Uncharacterized protein</fullName>
    </submittedName>
</protein>
<feature type="region of interest" description="Disordered" evidence="1">
    <location>
        <begin position="123"/>
        <end position="161"/>
    </location>
</feature>
<evidence type="ECO:0000313" key="2">
    <source>
        <dbReference type="EMBL" id="PVH37602.1"/>
    </source>
</evidence>
<dbReference type="Proteomes" id="UP000243499">
    <property type="component" value="Chromosome 5"/>
</dbReference>
<dbReference type="Gramene" id="PVH37602">
    <property type="protein sequence ID" value="PVH37602"/>
    <property type="gene ID" value="PAHAL_5G041500"/>
</dbReference>
<dbReference type="EMBL" id="CM008050">
    <property type="protein sequence ID" value="PVH37602.1"/>
    <property type="molecule type" value="Genomic_DNA"/>
</dbReference>
<proteinExistence type="predicted"/>
<reference evidence="2" key="1">
    <citation type="submission" date="2018-04" db="EMBL/GenBank/DDBJ databases">
        <title>WGS assembly of Panicum hallii.</title>
        <authorList>
            <person name="Lovell J."/>
            <person name="Jenkins J."/>
            <person name="Lowry D."/>
            <person name="Mamidi S."/>
            <person name="Sreedasyam A."/>
            <person name="Weng X."/>
            <person name="Barry K."/>
            <person name="Bonette J."/>
            <person name="Campitelli B."/>
            <person name="Daum C."/>
            <person name="Gordon S."/>
            <person name="Gould B."/>
            <person name="Lipzen A."/>
            <person name="Macqueen A."/>
            <person name="Palacio-Mejia J."/>
            <person name="Plott C."/>
            <person name="Shakirov E."/>
            <person name="Shu S."/>
            <person name="Yoshinaga Y."/>
            <person name="Zane M."/>
            <person name="Rokhsar D."/>
            <person name="Grimwood J."/>
            <person name="Schmutz J."/>
            <person name="Juenger T."/>
        </authorList>
    </citation>
    <scope>NUCLEOTIDE SEQUENCE [LARGE SCALE GENOMIC DNA]</scope>
    <source>
        <strain evidence="2">FIL2</strain>
    </source>
</reference>
<name>A0A2T8IIV9_9POAL</name>
<feature type="compositionally biased region" description="Basic residues" evidence="1">
    <location>
        <begin position="53"/>
        <end position="62"/>
    </location>
</feature>
<dbReference type="AlphaFoldDB" id="A0A2T8IIV9"/>
<gene>
    <name evidence="2" type="ORF">PAHAL_5G041500</name>
</gene>
<sequence>MHARTRRHIAISGPGACAGVDGIRIIRSGAYASAPAARHFGLLLLRGRRPRARHVPRPRKGSGRAVAGHWTSRGAEPPHTCHRGASCPSAVAGWLAPAPRRRRQSASAWHGAACRDLGEAVPRRDATAARPGTGDDVRCLWRGTARRPPPTATTARPDAPLRQRGYCTEAKLAKRDVPRRGPWEGARWLAALVKIYVWPGREDSQGFSRGIPVVPTCGFCPRAGVFLK</sequence>
<organism evidence="2">
    <name type="scientific">Panicum hallii</name>
    <dbReference type="NCBI Taxonomy" id="206008"/>
    <lineage>
        <taxon>Eukaryota</taxon>
        <taxon>Viridiplantae</taxon>
        <taxon>Streptophyta</taxon>
        <taxon>Embryophyta</taxon>
        <taxon>Tracheophyta</taxon>
        <taxon>Spermatophyta</taxon>
        <taxon>Magnoliopsida</taxon>
        <taxon>Liliopsida</taxon>
        <taxon>Poales</taxon>
        <taxon>Poaceae</taxon>
        <taxon>PACMAD clade</taxon>
        <taxon>Panicoideae</taxon>
        <taxon>Panicodae</taxon>
        <taxon>Paniceae</taxon>
        <taxon>Panicinae</taxon>
        <taxon>Panicum</taxon>
        <taxon>Panicum sect. Panicum</taxon>
    </lineage>
</organism>
<feature type="region of interest" description="Disordered" evidence="1">
    <location>
        <begin position="53"/>
        <end position="82"/>
    </location>
</feature>
<feature type="compositionally biased region" description="Basic and acidic residues" evidence="1">
    <location>
        <begin position="123"/>
        <end position="139"/>
    </location>
</feature>